<dbReference type="SUPFAM" id="SSF51735">
    <property type="entry name" value="NAD(P)-binding Rossmann-fold domains"/>
    <property type="match status" value="1"/>
</dbReference>
<dbReference type="Proteomes" id="UP001259982">
    <property type="component" value="Unassembled WGS sequence"/>
</dbReference>
<dbReference type="Gene3D" id="3.90.180.10">
    <property type="entry name" value="Medium-chain alcohol dehydrogenases, catalytic domain"/>
    <property type="match status" value="1"/>
</dbReference>
<dbReference type="RefSeq" id="WP_311657330.1">
    <property type="nucleotide sequence ID" value="NZ_JAVRHY010000002.1"/>
</dbReference>
<keyword evidence="5" id="KW-1185">Reference proteome</keyword>
<accession>A0ABU3B5L8</accession>
<evidence type="ECO:0000259" key="3">
    <source>
        <dbReference type="SMART" id="SM00829"/>
    </source>
</evidence>
<gene>
    <name evidence="4" type="ORF">RM531_03460</name>
</gene>
<dbReference type="SMART" id="SM00829">
    <property type="entry name" value="PKS_ER"/>
    <property type="match status" value="1"/>
</dbReference>
<dbReference type="InterPro" id="IPR013154">
    <property type="entry name" value="ADH-like_N"/>
</dbReference>
<dbReference type="EMBL" id="JAVRHY010000002">
    <property type="protein sequence ID" value="MDT0617519.1"/>
    <property type="molecule type" value="Genomic_DNA"/>
</dbReference>
<dbReference type="SUPFAM" id="SSF50129">
    <property type="entry name" value="GroES-like"/>
    <property type="match status" value="1"/>
</dbReference>
<dbReference type="InterPro" id="IPR014189">
    <property type="entry name" value="Quinone_OxRdtase_PIG3"/>
</dbReference>
<proteinExistence type="predicted"/>
<name>A0ABU3B5L8_9GAMM</name>
<dbReference type="InterPro" id="IPR011032">
    <property type="entry name" value="GroES-like_sf"/>
</dbReference>
<dbReference type="InterPro" id="IPR036291">
    <property type="entry name" value="NAD(P)-bd_dom_sf"/>
</dbReference>
<dbReference type="InterPro" id="IPR020843">
    <property type="entry name" value="ER"/>
</dbReference>
<evidence type="ECO:0000313" key="5">
    <source>
        <dbReference type="Proteomes" id="UP001259982"/>
    </source>
</evidence>
<dbReference type="PANTHER" id="PTHR48106">
    <property type="entry name" value="QUINONE OXIDOREDUCTASE PIG3-RELATED"/>
    <property type="match status" value="1"/>
</dbReference>
<evidence type="ECO:0000256" key="1">
    <source>
        <dbReference type="ARBA" id="ARBA00022857"/>
    </source>
</evidence>
<dbReference type="Pfam" id="PF13602">
    <property type="entry name" value="ADH_zinc_N_2"/>
    <property type="match status" value="1"/>
</dbReference>
<dbReference type="CDD" id="cd05276">
    <property type="entry name" value="p53_inducible_oxidoreductase"/>
    <property type="match status" value="1"/>
</dbReference>
<dbReference type="Pfam" id="PF08240">
    <property type="entry name" value="ADH_N"/>
    <property type="match status" value="1"/>
</dbReference>
<feature type="domain" description="Enoyl reductase (ER)" evidence="3">
    <location>
        <begin position="10"/>
        <end position="324"/>
    </location>
</feature>
<keyword evidence="2" id="KW-0560">Oxidoreductase</keyword>
<comment type="caution">
    <text evidence="4">The sequence shown here is derived from an EMBL/GenBank/DDBJ whole genome shotgun (WGS) entry which is preliminary data.</text>
</comment>
<reference evidence="4 5" key="1">
    <citation type="submission" date="2023-09" db="EMBL/GenBank/DDBJ databases">
        <authorList>
            <person name="Rey-Velasco X."/>
        </authorList>
    </citation>
    <scope>NUCLEOTIDE SEQUENCE [LARGE SCALE GENOMIC DNA]</scope>
    <source>
        <strain evidence="4 5">P385</strain>
    </source>
</reference>
<evidence type="ECO:0000256" key="2">
    <source>
        <dbReference type="ARBA" id="ARBA00023002"/>
    </source>
</evidence>
<keyword evidence="1" id="KW-0521">NADP</keyword>
<dbReference type="PANTHER" id="PTHR48106:SF8">
    <property type="entry name" value="OS02G0805600 PROTEIN"/>
    <property type="match status" value="1"/>
</dbReference>
<organism evidence="4 5">
    <name type="scientific">Spectribacter acetivorans</name>
    <dbReference type="NCBI Taxonomy" id="3075603"/>
    <lineage>
        <taxon>Bacteria</taxon>
        <taxon>Pseudomonadati</taxon>
        <taxon>Pseudomonadota</taxon>
        <taxon>Gammaproteobacteria</taxon>
        <taxon>Salinisphaerales</taxon>
        <taxon>Salinisphaeraceae</taxon>
        <taxon>Spectribacter</taxon>
    </lineage>
</organism>
<sequence>MTEIAITRPGDADVLQPRVVDVSTPGPGELLVRVAAAGVNRPDVMQREGKYPMPPGVNPTPGLEIAGEIVAIGSEVAAYATGDRACGLTEGGGYAEYCLLPATQALPVPDGLSLIEAAALPETYFTVWANLFDTGGVKRGDTVLIHGGTSGIGTTALALCRAFGVTALATAGSDDKCRAIESLGGIAINYRETDFSEAVSTHTNGQGVDAILDVVGAKYFSRNLAALARDGRLIVIGFMGGTTAEQVDLISLVLKRAHVTGSTMRARSRSEKAAIATALRDQVWPLLASGDCTRPIIHKTFPLADAAAAHREMESGRHIGKIVLEVNAEVAGTSDVASVHHGAGQ</sequence>
<evidence type="ECO:0000313" key="4">
    <source>
        <dbReference type="EMBL" id="MDT0617519.1"/>
    </source>
</evidence>
<dbReference type="NCBIfam" id="TIGR02824">
    <property type="entry name" value="quinone_pig3"/>
    <property type="match status" value="1"/>
</dbReference>
<protein>
    <submittedName>
        <fullName evidence="4">NAD(P)H-quinone oxidoreductase</fullName>
    </submittedName>
</protein>
<dbReference type="Gene3D" id="3.40.50.720">
    <property type="entry name" value="NAD(P)-binding Rossmann-like Domain"/>
    <property type="match status" value="1"/>
</dbReference>